<accession>A0A6C0AKP2</accession>
<dbReference type="EMBL" id="MN740666">
    <property type="protein sequence ID" value="QHS80043.1"/>
    <property type="molecule type" value="Genomic_DNA"/>
</dbReference>
<proteinExistence type="predicted"/>
<dbReference type="AlphaFoldDB" id="A0A6C0AKP2"/>
<evidence type="ECO:0000313" key="1">
    <source>
        <dbReference type="EMBL" id="QHS80043.1"/>
    </source>
</evidence>
<reference evidence="1" key="1">
    <citation type="journal article" date="2020" name="Nature">
        <title>Giant virus diversity and host interactions through global metagenomics.</title>
        <authorList>
            <person name="Schulz F."/>
            <person name="Roux S."/>
            <person name="Paez-Espino D."/>
            <person name="Jungbluth S."/>
            <person name="Walsh D.A."/>
            <person name="Denef V.J."/>
            <person name="McMahon K.D."/>
            <person name="Konstantinidis K.T."/>
            <person name="Eloe-Fadrosh E.A."/>
            <person name="Kyrpides N.C."/>
            <person name="Woyke T."/>
        </authorList>
    </citation>
    <scope>NUCLEOTIDE SEQUENCE</scope>
    <source>
        <strain evidence="1">GVMAG-S-1035375-24</strain>
    </source>
</reference>
<evidence type="ECO:0008006" key="2">
    <source>
        <dbReference type="Google" id="ProtNLM"/>
    </source>
</evidence>
<sequence>MRIQDFKVVYICPDHNEKYHARKVHMDTMLNDLGFKDIEHYKSGTDGYPRCLANANIDILTKYLNVPFILLEDDVEFTGISDFDYVHGADAIYFGLSRCASHPTLDVNLGESVTVPYSNTQVRVLNMLGTHAIMYISLTYKLAVIEAMKKAVGHTDIAISRIQPKFRILANCIPSFFQSANFNAPGHDDAITLFKIQPTPKRPGVFTNIKLPSIF</sequence>
<organism evidence="1">
    <name type="scientific">viral metagenome</name>
    <dbReference type="NCBI Taxonomy" id="1070528"/>
    <lineage>
        <taxon>unclassified sequences</taxon>
        <taxon>metagenomes</taxon>
        <taxon>organismal metagenomes</taxon>
    </lineage>
</organism>
<protein>
    <recommendedName>
        <fullName evidence="2">Glycosyltransferase</fullName>
    </recommendedName>
</protein>
<name>A0A6C0AKP2_9ZZZZ</name>